<keyword evidence="2" id="KW-1185">Reference proteome</keyword>
<dbReference type="Proteomes" id="UP001314169">
    <property type="component" value="Chromosome 11"/>
</dbReference>
<protein>
    <submittedName>
        <fullName evidence="1">Uncharacterized protein</fullName>
    </submittedName>
</protein>
<organism evidence="1 2">
    <name type="scientific">Pipistrellus nathusii</name>
    <name type="common">Nathusius' pipistrelle</name>
    <dbReference type="NCBI Taxonomy" id="59473"/>
    <lineage>
        <taxon>Eukaryota</taxon>
        <taxon>Metazoa</taxon>
        <taxon>Chordata</taxon>
        <taxon>Craniata</taxon>
        <taxon>Vertebrata</taxon>
        <taxon>Euteleostomi</taxon>
        <taxon>Mammalia</taxon>
        <taxon>Eutheria</taxon>
        <taxon>Laurasiatheria</taxon>
        <taxon>Chiroptera</taxon>
        <taxon>Yangochiroptera</taxon>
        <taxon>Vespertilionidae</taxon>
        <taxon>Pipistrellus</taxon>
    </lineage>
</organism>
<reference evidence="1" key="1">
    <citation type="submission" date="2023-12" db="EMBL/GenBank/DDBJ databases">
        <authorList>
            <person name="Brown T."/>
        </authorList>
    </citation>
    <scope>NUCLEOTIDE SEQUENCE</scope>
</reference>
<dbReference type="EMBL" id="OY882868">
    <property type="protein sequence ID" value="CAK6434550.1"/>
    <property type="molecule type" value="Genomic_DNA"/>
</dbReference>
<accession>A0ABN9Z872</accession>
<sequence>MGESQVSMRLTEDVVLCRSKIQSGSENKVCVYNSQRWDLNHYQFPTASQACCISGVLGFGLKVKWQVFGPAEQGVLREAQYQGPQGAGSNKRVLQDCCF</sequence>
<name>A0ABN9Z872_PIPNA</name>
<evidence type="ECO:0000313" key="2">
    <source>
        <dbReference type="Proteomes" id="UP001314169"/>
    </source>
</evidence>
<gene>
    <name evidence="1" type="ORF">MPIPNATIZW_LOCUS2856</name>
</gene>
<proteinExistence type="predicted"/>
<evidence type="ECO:0000313" key="1">
    <source>
        <dbReference type="EMBL" id="CAK6434550.1"/>
    </source>
</evidence>